<accession>A0AAV1CUZ5</accession>
<dbReference type="InterPro" id="IPR026960">
    <property type="entry name" value="RVT-Znf"/>
</dbReference>
<evidence type="ECO:0000313" key="3">
    <source>
        <dbReference type="EMBL" id="CAI9099038.1"/>
    </source>
</evidence>
<feature type="region of interest" description="Disordered" evidence="1">
    <location>
        <begin position="323"/>
        <end position="347"/>
    </location>
</feature>
<sequence length="632" mass="72671">MACRKTKGKATQPQVEERNLSISENIKGREDVSVDRSTQKRGTARVPDLQSEELARIGDEIQDSSVNRMEAVKENSNLTAPAKLQWSEMVERDEKQGVWAKNDTSKFKAPSEKLQFIPPKEVAGQNIAQMQMEDVKTEAEYWESSIACFVLGAHPPIGVTERYFQKLWGNLGIDKPLIVKPWEVEKGINYNDVEYVPIWIRLYGLEVKFWNLNSLSRLVSAIGTPILADDYIVRKERVQFARILVEMKIAANVPDKLVFEDEKGHVKVQKIVYEWLPTKCDHCSEYGHLTTKCIIKLRKEEDKPKQPVATWKKVENKVEGRRNAAKTIATDDNQRNSTVRRKDQSSCEVSFINSNGQLANSLHEEGNLEKKKGGQSGEDENMVKAMKSRIWGVQEENGREITDQKGIEEHFVCFFRELLGKTNRRESVKEEMFKTGHVLDAKLWNKAALLKQVWQIASQKDALWIKWIHGVYLKSSSFWEVEAKSDASWQWKQLLKVRDHGKLGFAGSSWLASATGKYTVKLGYAWFTGNEMKVRESQSIWSRMNVPKHSFIAWLTWKKRLWTKDKLISMHMVENDQSCLLCKLQLESVEHLFFQCNFAAAVLAKIVKCLGCRKIAANEARLRMQILNMWKG</sequence>
<protein>
    <submittedName>
        <fullName evidence="3">OLC1v1035799C1</fullName>
    </submittedName>
</protein>
<feature type="compositionally biased region" description="Polar residues" evidence="1">
    <location>
        <begin position="9"/>
        <end position="24"/>
    </location>
</feature>
<evidence type="ECO:0000313" key="4">
    <source>
        <dbReference type="Proteomes" id="UP001161247"/>
    </source>
</evidence>
<reference evidence="3" key="1">
    <citation type="submission" date="2023-03" db="EMBL/GenBank/DDBJ databases">
        <authorList>
            <person name="Julca I."/>
        </authorList>
    </citation>
    <scope>NUCLEOTIDE SEQUENCE</scope>
</reference>
<dbReference type="Proteomes" id="UP001161247">
    <property type="component" value="Chromosome 3"/>
</dbReference>
<dbReference type="PANTHER" id="PTHR33233:SF17">
    <property type="entry name" value="DUF4283 DOMAIN-CONTAINING PROTEIN"/>
    <property type="match status" value="1"/>
</dbReference>
<dbReference type="AlphaFoldDB" id="A0AAV1CUZ5"/>
<proteinExistence type="predicted"/>
<dbReference type="EMBL" id="OX459120">
    <property type="protein sequence ID" value="CAI9099038.1"/>
    <property type="molecule type" value="Genomic_DNA"/>
</dbReference>
<dbReference type="PANTHER" id="PTHR33233">
    <property type="entry name" value="ENDONUCLEASE/EXONUCLEASE/PHOSPHATASE"/>
    <property type="match status" value="1"/>
</dbReference>
<feature type="domain" description="Reverse transcriptase zinc-binding" evidence="2">
    <location>
        <begin position="518"/>
        <end position="601"/>
    </location>
</feature>
<dbReference type="Pfam" id="PF13966">
    <property type="entry name" value="zf-RVT"/>
    <property type="match status" value="1"/>
</dbReference>
<name>A0AAV1CUZ5_OLDCO</name>
<gene>
    <name evidence="3" type="ORF">OLC1_LOCUS9126</name>
</gene>
<evidence type="ECO:0000256" key="1">
    <source>
        <dbReference type="SAM" id="MobiDB-lite"/>
    </source>
</evidence>
<keyword evidence="4" id="KW-1185">Reference proteome</keyword>
<organism evidence="3 4">
    <name type="scientific">Oldenlandia corymbosa var. corymbosa</name>
    <dbReference type="NCBI Taxonomy" id="529605"/>
    <lineage>
        <taxon>Eukaryota</taxon>
        <taxon>Viridiplantae</taxon>
        <taxon>Streptophyta</taxon>
        <taxon>Embryophyta</taxon>
        <taxon>Tracheophyta</taxon>
        <taxon>Spermatophyta</taxon>
        <taxon>Magnoliopsida</taxon>
        <taxon>eudicotyledons</taxon>
        <taxon>Gunneridae</taxon>
        <taxon>Pentapetalae</taxon>
        <taxon>asterids</taxon>
        <taxon>lamiids</taxon>
        <taxon>Gentianales</taxon>
        <taxon>Rubiaceae</taxon>
        <taxon>Rubioideae</taxon>
        <taxon>Spermacoceae</taxon>
        <taxon>Hedyotis-Oldenlandia complex</taxon>
        <taxon>Oldenlandia</taxon>
    </lineage>
</organism>
<feature type="region of interest" description="Disordered" evidence="1">
    <location>
        <begin position="1"/>
        <end position="50"/>
    </location>
</feature>
<feature type="compositionally biased region" description="Basic and acidic residues" evidence="1">
    <location>
        <begin position="26"/>
        <end position="38"/>
    </location>
</feature>
<evidence type="ECO:0000259" key="2">
    <source>
        <dbReference type="Pfam" id="PF13966"/>
    </source>
</evidence>